<gene>
    <name evidence="1" type="ORF">QFC21_002089</name>
</gene>
<accession>A0ACC2W151</accession>
<comment type="caution">
    <text evidence="1">The sequence shown here is derived from an EMBL/GenBank/DDBJ whole genome shotgun (WGS) entry which is preliminary data.</text>
</comment>
<organism evidence="1 2">
    <name type="scientific">Naganishia friedmannii</name>
    <dbReference type="NCBI Taxonomy" id="89922"/>
    <lineage>
        <taxon>Eukaryota</taxon>
        <taxon>Fungi</taxon>
        <taxon>Dikarya</taxon>
        <taxon>Basidiomycota</taxon>
        <taxon>Agaricomycotina</taxon>
        <taxon>Tremellomycetes</taxon>
        <taxon>Filobasidiales</taxon>
        <taxon>Filobasidiaceae</taxon>
        <taxon>Naganishia</taxon>
    </lineage>
</organism>
<keyword evidence="2" id="KW-1185">Reference proteome</keyword>
<evidence type="ECO:0000313" key="2">
    <source>
        <dbReference type="Proteomes" id="UP001227268"/>
    </source>
</evidence>
<proteinExistence type="predicted"/>
<evidence type="ECO:0000313" key="1">
    <source>
        <dbReference type="EMBL" id="KAJ9104591.1"/>
    </source>
</evidence>
<dbReference type="Proteomes" id="UP001227268">
    <property type="component" value="Unassembled WGS sequence"/>
</dbReference>
<name>A0ACC2W151_9TREE</name>
<reference evidence="1" key="1">
    <citation type="submission" date="2023-04" db="EMBL/GenBank/DDBJ databases">
        <title>Draft Genome sequencing of Naganishia species isolated from polar environments using Oxford Nanopore Technology.</title>
        <authorList>
            <person name="Leo P."/>
            <person name="Venkateswaran K."/>
        </authorList>
    </citation>
    <scope>NUCLEOTIDE SEQUENCE</scope>
    <source>
        <strain evidence="1">MNA-CCFEE 5423</strain>
    </source>
</reference>
<protein>
    <submittedName>
        <fullName evidence="1">Uncharacterized protein</fullName>
    </submittedName>
</protein>
<sequence length="617" mass="65948">MSPSVLSASSSPPIAGNTAPAPFYTHPPSAFPNSLLASTTGPMLSGIHPPPRNLKSVFETEALSPLSSVATEHAKNFPTFTNGTGISPDEDEEDHFDDYVQGDSDYEDGGGDGYQFGPDSQGDARSRNGPESMIHRVLGVDNSYTANVSGSSHVAMQGERRDRQRISPSLSSSGILPRSKGPIETTGLRPLDSCSAIHHSDSPDQHSTSASPDPPSSLVLLPASSRALAATAEQILNPASYEGMNTRSYGLTILADGSNGSRAFMNPLTGTAREPHSSGSGAATPNNNIPGYAVGLGGVGVPLGVYGQYSRGGIAAIEERGGSIDPGSLRSSPFHLPPPLHVSSPHSHLHQPLHNSSHQWLPGTGNGPSVASGRPGQPLLFHLRPLDYQNDLVQNTSYGRMVQTFPPKASRRSNPPDFEVDEQIFSEVGIPVNSPMFAYGEDADTSLPSPVYSLSSGYGSGDLPHPGADSREHGLMLGSDRRHSLHQEDDADEEPLYVNAKQYHRILKRRAARARLEELNQLIRQRKPYLHESRHKHACRRPRGPGGRFLTAPEIAALKAQQQDGHVESRAMISSTTATVKAEQNSMRDSGHLTSSEWGNGMFIDRTNTSEGDSLTS</sequence>
<dbReference type="EMBL" id="JASBWT010000005">
    <property type="protein sequence ID" value="KAJ9104591.1"/>
    <property type="molecule type" value="Genomic_DNA"/>
</dbReference>